<evidence type="ECO:0000256" key="1">
    <source>
        <dbReference type="SAM" id="MobiDB-lite"/>
    </source>
</evidence>
<reference evidence="2" key="1">
    <citation type="submission" date="2020-05" db="EMBL/GenBank/DDBJ databases">
        <authorList>
            <person name="Chiriac C."/>
            <person name="Salcher M."/>
            <person name="Ghai R."/>
            <person name="Kavagutti S V."/>
        </authorList>
    </citation>
    <scope>NUCLEOTIDE SEQUENCE</scope>
</reference>
<protein>
    <submittedName>
        <fullName evidence="2">Unannotated protein</fullName>
    </submittedName>
</protein>
<sequence>MSAPAARASSARSPPAKTNTRAVFPVPCGKLTVERIA</sequence>
<evidence type="ECO:0000313" key="2">
    <source>
        <dbReference type="EMBL" id="CAB5111564.1"/>
    </source>
</evidence>
<name>A0A6J7VRD5_9ZZZZ</name>
<feature type="region of interest" description="Disordered" evidence="1">
    <location>
        <begin position="1"/>
        <end position="22"/>
    </location>
</feature>
<dbReference type="AlphaFoldDB" id="A0A6J7VRD5"/>
<feature type="compositionally biased region" description="Low complexity" evidence="1">
    <location>
        <begin position="1"/>
        <end position="16"/>
    </location>
</feature>
<accession>A0A6J7VRD5</accession>
<dbReference type="EMBL" id="CAFBRU010000046">
    <property type="protein sequence ID" value="CAB5111564.1"/>
    <property type="molecule type" value="Genomic_DNA"/>
</dbReference>
<gene>
    <name evidence="2" type="ORF">UFOPK4420_00518</name>
</gene>
<proteinExistence type="predicted"/>
<organism evidence="2">
    <name type="scientific">freshwater metagenome</name>
    <dbReference type="NCBI Taxonomy" id="449393"/>
    <lineage>
        <taxon>unclassified sequences</taxon>
        <taxon>metagenomes</taxon>
        <taxon>ecological metagenomes</taxon>
    </lineage>
</organism>